<sequence>AFLLRRRMKWIGILFLQLMFGIVSNKERKGVCSLPRLYGNCAGMFSRWYFEDLEKRCYNFVFSGCGGNKNNFKTHKACMRKCVHEKERKVPKKKDAVFSKLSGSKDRRHFSNRNRHGTRRRRYHMF</sequence>
<feature type="non-terminal residue" evidence="10">
    <location>
        <position position="1"/>
    </location>
</feature>
<dbReference type="GO" id="GO:0005615">
    <property type="term" value="C:extracellular space"/>
    <property type="evidence" value="ECO:0007669"/>
    <property type="project" value="TreeGrafter"/>
</dbReference>
<protein>
    <submittedName>
        <fullName evidence="10">Amyloid beta A4 protein</fullName>
    </submittedName>
</protein>
<dbReference type="GO" id="GO:0004867">
    <property type="term" value="F:serine-type endopeptidase inhibitor activity"/>
    <property type="evidence" value="ECO:0007669"/>
    <property type="project" value="UniProtKB-KW"/>
</dbReference>
<feature type="region of interest" description="Disordered" evidence="7">
    <location>
        <begin position="106"/>
        <end position="126"/>
    </location>
</feature>
<accession>A0A8X6LI93</accession>
<comment type="similarity">
    <text evidence="5">Belongs to the venom Kunitz-type family. 03 (sub-Kunitz) subfamily.</text>
</comment>
<evidence type="ECO:0000259" key="9">
    <source>
        <dbReference type="PROSITE" id="PS50279"/>
    </source>
</evidence>
<dbReference type="SMART" id="SM00131">
    <property type="entry name" value="KU"/>
    <property type="match status" value="1"/>
</dbReference>
<keyword evidence="4" id="KW-1015">Disulfide bond</keyword>
<comment type="caution">
    <text evidence="10">The sequence shown here is derived from an EMBL/GenBank/DDBJ whole genome shotgun (WGS) entry which is preliminary data.</text>
</comment>
<dbReference type="SUPFAM" id="SSF57362">
    <property type="entry name" value="BPTI-like"/>
    <property type="match status" value="1"/>
</dbReference>
<dbReference type="Gene3D" id="4.10.410.10">
    <property type="entry name" value="Pancreatic trypsin inhibitor Kunitz domain"/>
    <property type="match status" value="1"/>
</dbReference>
<dbReference type="PROSITE" id="PS50279">
    <property type="entry name" value="BPTI_KUNITZ_2"/>
    <property type="match status" value="1"/>
</dbReference>
<feature type="signal peptide" evidence="8">
    <location>
        <begin position="1"/>
        <end position="25"/>
    </location>
</feature>
<gene>
    <name evidence="10" type="primary">NCL1_15512</name>
    <name evidence="10" type="ORF">TNCT_61531</name>
</gene>
<evidence type="ECO:0000256" key="7">
    <source>
        <dbReference type="SAM" id="MobiDB-lite"/>
    </source>
</evidence>
<dbReference type="InterPro" id="IPR020901">
    <property type="entry name" value="Prtase_inh_Kunz-CS"/>
</dbReference>
<feature type="domain" description="BPTI/Kunitz inhibitor" evidence="9">
    <location>
        <begin position="32"/>
        <end position="82"/>
    </location>
</feature>
<dbReference type="InterPro" id="IPR036880">
    <property type="entry name" value="Kunitz_BPTI_sf"/>
</dbReference>
<evidence type="ECO:0000256" key="2">
    <source>
        <dbReference type="ARBA" id="ARBA00022729"/>
    </source>
</evidence>
<reference evidence="10" key="1">
    <citation type="submission" date="2020-07" db="EMBL/GenBank/DDBJ databases">
        <title>Multicomponent nature underlies the extraordinary mechanical properties of spider dragline silk.</title>
        <authorList>
            <person name="Kono N."/>
            <person name="Nakamura H."/>
            <person name="Mori M."/>
            <person name="Yoshida Y."/>
            <person name="Ohtoshi R."/>
            <person name="Malay A.D."/>
            <person name="Moran D.A.P."/>
            <person name="Tomita M."/>
            <person name="Numata K."/>
            <person name="Arakawa K."/>
        </authorList>
    </citation>
    <scope>NUCLEOTIDE SEQUENCE</scope>
</reference>
<feature type="chain" id="PRO_5036470241" evidence="8">
    <location>
        <begin position="26"/>
        <end position="126"/>
    </location>
</feature>
<dbReference type="PANTHER" id="PTHR10083">
    <property type="entry name" value="KUNITZ-TYPE PROTEASE INHIBITOR-RELATED"/>
    <property type="match status" value="1"/>
</dbReference>
<evidence type="ECO:0000256" key="3">
    <source>
        <dbReference type="ARBA" id="ARBA00022900"/>
    </source>
</evidence>
<keyword evidence="1" id="KW-0646">Protease inhibitor</keyword>
<organism evidence="10 11">
    <name type="scientific">Trichonephila clavata</name>
    <name type="common">Joro spider</name>
    <name type="synonym">Nephila clavata</name>
    <dbReference type="NCBI Taxonomy" id="2740835"/>
    <lineage>
        <taxon>Eukaryota</taxon>
        <taxon>Metazoa</taxon>
        <taxon>Ecdysozoa</taxon>
        <taxon>Arthropoda</taxon>
        <taxon>Chelicerata</taxon>
        <taxon>Arachnida</taxon>
        <taxon>Araneae</taxon>
        <taxon>Araneomorphae</taxon>
        <taxon>Entelegynae</taxon>
        <taxon>Araneoidea</taxon>
        <taxon>Nephilidae</taxon>
        <taxon>Trichonephila</taxon>
    </lineage>
</organism>
<evidence type="ECO:0000256" key="6">
    <source>
        <dbReference type="ARBA" id="ARBA00093388"/>
    </source>
</evidence>
<proteinExistence type="inferred from homology"/>
<dbReference type="EMBL" id="BMAO01036457">
    <property type="protein sequence ID" value="GFR10825.1"/>
    <property type="molecule type" value="Genomic_DNA"/>
</dbReference>
<dbReference type="Proteomes" id="UP000887116">
    <property type="component" value="Unassembled WGS sequence"/>
</dbReference>
<dbReference type="Pfam" id="PF00014">
    <property type="entry name" value="Kunitz_BPTI"/>
    <property type="match status" value="1"/>
</dbReference>
<evidence type="ECO:0000256" key="1">
    <source>
        <dbReference type="ARBA" id="ARBA00022690"/>
    </source>
</evidence>
<evidence type="ECO:0000256" key="5">
    <source>
        <dbReference type="ARBA" id="ARBA00038506"/>
    </source>
</evidence>
<dbReference type="OrthoDB" id="6430840at2759"/>
<keyword evidence="11" id="KW-1185">Reference proteome</keyword>
<dbReference type="CDD" id="cd00109">
    <property type="entry name" value="Kunitz-type"/>
    <property type="match status" value="1"/>
</dbReference>
<dbReference type="PRINTS" id="PR00759">
    <property type="entry name" value="BASICPTASE"/>
</dbReference>
<dbReference type="AlphaFoldDB" id="A0A8X6LI93"/>
<dbReference type="PANTHER" id="PTHR10083:SF328">
    <property type="entry name" value="TISSUE FACTOR PATHWAY INHIBITOR"/>
    <property type="match status" value="1"/>
</dbReference>
<dbReference type="InterPro" id="IPR002223">
    <property type="entry name" value="Kunitz_BPTI"/>
</dbReference>
<keyword evidence="2 8" id="KW-0732">Signal</keyword>
<evidence type="ECO:0000256" key="4">
    <source>
        <dbReference type="ARBA" id="ARBA00023157"/>
    </source>
</evidence>
<name>A0A8X6LI93_TRICU</name>
<evidence type="ECO:0000256" key="8">
    <source>
        <dbReference type="SAM" id="SignalP"/>
    </source>
</evidence>
<keyword evidence="3" id="KW-0722">Serine protease inhibitor</keyword>
<dbReference type="InterPro" id="IPR050098">
    <property type="entry name" value="TFPI/VKTCI-like"/>
</dbReference>
<evidence type="ECO:0000313" key="10">
    <source>
        <dbReference type="EMBL" id="GFR10825.1"/>
    </source>
</evidence>
<comment type="function">
    <text evidence="6">Serine protease inhibitor that inhibits trypsin at a molar ratio of 1:1.</text>
</comment>
<evidence type="ECO:0000313" key="11">
    <source>
        <dbReference type="Proteomes" id="UP000887116"/>
    </source>
</evidence>
<dbReference type="PROSITE" id="PS00280">
    <property type="entry name" value="BPTI_KUNITZ_1"/>
    <property type="match status" value="1"/>
</dbReference>